<organism evidence="1 2">
    <name type="scientific">Aspergillus oryzae (strain ATCC 42149 / RIB 40)</name>
    <name type="common">Yellow koji mold</name>
    <dbReference type="NCBI Taxonomy" id="510516"/>
    <lineage>
        <taxon>Eukaryota</taxon>
        <taxon>Fungi</taxon>
        <taxon>Dikarya</taxon>
        <taxon>Ascomycota</taxon>
        <taxon>Pezizomycotina</taxon>
        <taxon>Eurotiomycetes</taxon>
        <taxon>Eurotiomycetidae</taxon>
        <taxon>Eurotiales</taxon>
        <taxon>Aspergillaceae</taxon>
        <taxon>Aspergillus</taxon>
        <taxon>Aspergillus subgen. Circumdati</taxon>
    </lineage>
</organism>
<name>Q2TWB8_ASPOR</name>
<dbReference type="VEuPathDB" id="FungiDB:AO090010000625"/>
<evidence type="ECO:0000313" key="1">
    <source>
        <dbReference type="EMBL" id="BAE66455.1"/>
    </source>
</evidence>
<dbReference type="EMBL" id="BA000056">
    <property type="protein sequence ID" value="BAE66455.1"/>
    <property type="molecule type" value="Genomic_DNA"/>
</dbReference>
<dbReference type="GeneID" id="5999722"/>
<protein>
    <submittedName>
        <fullName evidence="1">DNA, SC010</fullName>
    </submittedName>
</protein>
<proteinExistence type="predicted"/>
<dbReference type="KEGG" id="aor:AO090010000625"/>
<dbReference type="Gene3D" id="2.100.10.30">
    <property type="entry name" value="Jacalin-like lectin domain"/>
    <property type="match status" value="1"/>
</dbReference>
<reference evidence="1 2" key="1">
    <citation type="journal article" date="2005" name="Nature">
        <title>Genome sequencing and analysis of Aspergillus oryzae.</title>
        <authorList>
            <person name="Machida M."/>
            <person name="Asai K."/>
            <person name="Sano M."/>
            <person name="Tanaka T."/>
            <person name="Kumagai T."/>
            <person name="Terai G."/>
            <person name="Kusumoto K."/>
            <person name="Arima T."/>
            <person name="Akita O."/>
            <person name="Kashiwagi Y."/>
            <person name="Abe K."/>
            <person name="Gomi K."/>
            <person name="Horiuchi H."/>
            <person name="Kitamoto K."/>
            <person name="Kobayashi T."/>
            <person name="Takeuchi M."/>
            <person name="Denning D.W."/>
            <person name="Galagan J.E."/>
            <person name="Nierman W.C."/>
            <person name="Yu J."/>
            <person name="Archer D.B."/>
            <person name="Bennett J.W."/>
            <person name="Bhatnagar D."/>
            <person name="Cleveland T.E."/>
            <person name="Fedorova N.D."/>
            <person name="Gotoh O."/>
            <person name="Horikawa H."/>
            <person name="Hosoyama A."/>
            <person name="Ichinomiya M."/>
            <person name="Igarashi R."/>
            <person name="Iwashita K."/>
            <person name="Juvvadi P.R."/>
            <person name="Kato M."/>
            <person name="Kato Y."/>
            <person name="Kin T."/>
            <person name="Kokubun A."/>
            <person name="Maeda H."/>
            <person name="Maeyama N."/>
            <person name="Maruyama J."/>
            <person name="Nagasaki H."/>
            <person name="Nakajima T."/>
            <person name="Oda K."/>
            <person name="Okada K."/>
            <person name="Paulsen I."/>
            <person name="Sakamoto K."/>
            <person name="Sawano T."/>
            <person name="Takahashi M."/>
            <person name="Takase K."/>
            <person name="Terabayashi Y."/>
            <person name="Wortman J."/>
            <person name="Yamada O."/>
            <person name="Yamagata Y."/>
            <person name="Anazawa H."/>
            <person name="Hata Y."/>
            <person name="Koide Y."/>
            <person name="Komori T."/>
            <person name="Koyama Y."/>
            <person name="Minetoki T."/>
            <person name="Suharnan S."/>
            <person name="Tanaka A."/>
            <person name="Isono K."/>
            <person name="Kuhara S."/>
            <person name="Ogasawara N."/>
            <person name="Kikuchi H."/>
        </authorList>
    </citation>
    <scope>NUCLEOTIDE SEQUENCE [LARGE SCALE GENOMIC DNA]</scope>
    <source>
        <strain evidence="2">ATCC 42149 / RIB 40</strain>
    </source>
</reference>
<keyword evidence="2" id="KW-1185">Reference proteome</keyword>
<dbReference type="SUPFAM" id="SSF51101">
    <property type="entry name" value="Mannose-binding lectins"/>
    <property type="match status" value="1"/>
</dbReference>
<accession>Q2TWB8</accession>
<dbReference type="HOGENOM" id="CLU_1294130_0_0_1"/>
<sequence>MPNKDDFIFNELVGGKGGDNFGDALWSDKPVTEVEAWYGHAWGADFTVLKGLRVHWGDRSSPMVGHPSGDALHTSYSFAPNERVRWMTLNGADPGSEGRCDAIRFEANNPFAAGGTGGFERHENPGNHVSMALLEGRQEISIAWGLFSTDNQGNVATDTRIPSMQGTADVGVLEPQYPNITRTHSFNEQMVRGCSLRQFSSVYGLTSSQSFVV</sequence>
<dbReference type="EMBL" id="AP007175">
    <property type="protein sequence ID" value="BAE66455.1"/>
    <property type="molecule type" value="Genomic_DNA"/>
</dbReference>
<gene>
    <name evidence="1" type="ORF">AO090010000625</name>
</gene>
<evidence type="ECO:0000313" key="2">
    <source>
        <dbReference type="Proteomes" id="UP000006564"/>
    </source>
</evidence>
<dbReference type="RefSeq" id="XP_023094258.1">
    <property type="nucleotide sequence ID" value="XM_023233567.1"/>
</dbReference>
<dbReference type="Proteomes" id="UP000006564">
    <property type="component" value="Chromosome 8"/>
</dbReference>
<dbReference type="AlphaFoldDB" id="Q2TWB8"/>
<dbReference type="InterPro" id="IPR036404">
    <property type="entry name" value="Jacalin-like_lectin_dom_sf"/>
</dbReference>